<reference evidence="2 3" key="1">
    <citation type="submission" date="2020-11" db="EMBL/GenBank/DDBJ databases">
        <title>Enhanced detection system for hospital associated transmission using whole genome sequencing surveillance.</title>
        <authorList>
            <person name="Harrison L.H."/>
            <person name="Van Tyne D."/>
            <person name="Marsh J.W."/>
            <person name="Griffith M.P."/>
            <person name="Snyder D.J."/>
            <person name="Cooper V.S."/>
            <person name="Mustapha M."/>
        </authorList>
    </citation>
    <scope>NUCLEOTIDE SEQUENCE [LARGE SCALE GENOMIC DNA]</scope>
    <source>
        <strain evidence="2 3">SER00227</strain>
    </source>
</reference>
<comment type="caution">
    <text evidence="2">The sequence shown here is derived from an EMBL/GenBank/DDBJ whole genome shotgun (WGS) entry which is preliminary data.</text>
</comment>
<organism evidence="2 3">
    <name type="scientific">Serratia surfactantfaciens</name>
    <dbReference type="NCBI Taxonomy" id="2741499"/>
    <lineage>
        <taxon>Bacteria</taxon>
        <taxon>Pseudomonadati</taxon>
        <taxon>Pseudomonadota</taxon>
        <taxon>Gammaproteobacteria</taxon>
        <taxon>Enterobacterales</taxon>
        <taxon>Yersiniaceae</taxon>
        <taxon>Serratia</taxon>
    </lineage>
</organism>
<proteinExistence type="predicted"/>
<gene>
    <name evidence="2" type="ORF">I5U16_01855</name>
</gene>
<evidence type="ECO:0000256" key="1">
    <source>
        <dbReference type="SAM" id="MobiDB-lite"/>
    </source>
</evidence>
<dbReference type="RefSeq" id="WP_197667223.1">
    <property type="nucleotide sequence ID" value="NZ_JADUMB010000001.1"/>
</dbReference>
<name>A0ABS0LWT7_9GAMM</name>
<protein>
    <submittedName>
        <fullName evidence="2">Recombination protein NinG</fullName>
    </submittedName>
</protein>
<evidence type="ECO:0000313" key="2">
    <source>
        <dbReference type="EMBL" id="MBH1918903.1"/>
    </source>
</evidence>
<evidence type="ECO:0000313" key="3">
    <source>
        <dbReference type="Proteomes" id="UP000635335"/>
    </source>
</evidence>
<dbReference type="Proteomes" id="UP000635335">
    <property type="component" value="Unassembled WGS sequence"/>
</dbReference>
<accession>A0ABS0LWT7</accession>
<sequence length="193" mass="21979">MAKGIKLPKPKKCRICPTKFTPRNSLQIVCSTPCAIQHAKQQSERKQKQSEASARREWNKRKADAKPLSHWIAMTQRAFNDYIRARDEGSGCISCGSTTATEYHAGHFRTTAAAGQLRFNEDNCHLQCASCNVHHSGAITQYRINLITKIGTERVMALENNNNPHRYTREELEAIRARYRAKLRELKKLQEAA</sequence>
<keyword evidence="3" id="KW-1185">Reference proteome</keyword>
<dbReference type="EMBL" id="JADUMB010000001">
    <property type="protein sequence ID" value="MBH1918903.1"/>
    <property type="molecule type" value="Genomic_DNA"/>
</dbReference>
<dbReference type="InterPro" id="IPR008713">
    <property type="entry name" value="Phage_lambda_NinG"/>
</dbReference>
<feature type="region of interest" description="Disordered" evidence="1">
    <location>
        <begin position="41"/>
        <end position="63"/>
    </location>
</feature>
<dbReference type="Pfam" id="PF05766">
    <property type="entry name" value="NinG"/>
    <property type="match status" value="1"/>
</dbReference>